<gene>
    <name evidence="4" type="ORF">PRLR5076_11630</name>
</gene>
<accession>A0A9R1CVL7</accession>
<evidence type="ECO:0000256" key="1">
    <source>
        <dbReference type="ARBA" id="ARBA00022723"/>
    </source>
</evidence>
<keyword evidence="3" id="KW-0732">Signal</keyword>
<dbReference type="Gene3D" id="2.160.20.10">
    <property type="entry name" value="Single-stranded right-handed beta-helix, Pectin lyase-like"/>
    <property type="match status" value="1"/>
</dbReference>
<reference evidence="4" key="1">
    <citation type="journal article" date="2022" name="Int. J. Syst. Evol. Microbiol.">
        <title>Prevotella lacticifex sp. nov., isolated from the rumen of cows.</title>
        <authorList>
            <person name="Shinkai T."/>
            <person name="Ikeyama N."/>
            <person name="Kumagai M."/>
            <person name="Ohmori H."/>
            <person name="Sakamoto M."/>
            <person name="Ohkuma M."/>
            <person name="Mitsumori M."/>
        </authorList>
    </citation>
    <scope>NUCLEOTIDE SEQUENCE</scope>
    <source>
        <strain evidence="4">R5076</strain>
    </source>
</reference>
<dbReference type="AlphaFoldDB" id="A0A9R1CVL7"/>
<keyword evidence="5" id="KW-1185">Reference proteome</keyword>
<protein>
    <submittedName>
        <fullName evidence="4">Pectate lyase</fullName>
    </submittedName>
</protein>
<dbReference type="RefSeq" id="WP_223926391.1">
    <property type="nucleotide sequence ID" value="NZ_BPTU01000001.1"/>
</dbReference>
<dbReference type="EMBL" id="BPUB01000001">
    <property type="protein sequence ID" value="GJG58312.1"/>
    <property type="molecule type" value="Genomic_DNA"/>
</dbReference>
<dbReference type="SUPFAM" id="SSF51126">
    <property type="entry name" value="Pectin lyase-like"/>
    <property type="match status" value="1"/>
</dbReference>
<evidence type="ECO:0000313" key="4">
    <source>
        <dbReference type="EMBL" id="GJG58312.1"/>
    </source>
</evidence>
<evidence type="ECO:0000313" key="5">
    <source>
        <dbReference type="Proteomes" id="UP000825483"/>
    </source>
</evidence>
<dbReference type="InterPro" id="IPR012334">
    <property type="entry name" value="Pectin_lyas_fold"/>
</dbReference>
<comment type="caution">
    <text evidence="4">The sequence shown here is derived from an EMBL/GenBank/DDBJ whole genome shotgun (WGS) entry which is preliminary data.</text>
</comment>
<dbReference type="GeneID" id="72467658"/>
<keyword evidence="2" id="KW-0325">Glycoprotein</keyword>
<dbReference type="GO" id="GO:0046872">
    <property type="term" value="F:metal ion binding"/>
    <property type="evidence" value="ECO:0007669"/>
    <property type="project" value="UniProtKB-KW"/>
</dbReference>
<evidence type="ECO:0000256" key="3">
    <source>
        <dbReference type="SAM" id="SignalP"/>
    </source>
</evidence>
<dbReference type="PANTHER" id="PTHR42970:SF1">
    <property type="entry name" value="PECTATE LYASE C-RELATED"/>
    <property type="match status" value="1"/>
</dbReference>
<feature type="chain" id="PRO_5040282952" evidence="3">
    <location>
        <begin position="21"/>
        <end position="617"/>
    </location>
</feature>
<dbReference type="PANTHER" id="PTHR42970">
    <property type="entry name" value="PECTATE LYASE C-RELATED"/>
    <property type="match status" value="1"/>
</dbReference>
<sequence>MKVKYIITAVAAAVSCVAMAQAPAFPGAEGHGRYVTGGRGGKVVHVTNLNDSGDGSLRAAVSGSEKKIVVFDVAGVIPLKSDLKIGANTTIEGQTAPSPGITVRYYTVRPDANNVIIRFIRFRRGQEKDVNDGADAIWTRHQKGMILDHCSISWSIDELASFYDNNNFTMQWCMLGEALANAGHGKGAHSYGGIWGGKLASFHHNYLGFMQNRVPRFCGARYNWTGYKQNDDFSKYNWQNAVQAENVDFRNCVMYNWGNGNGCYGGPGGGFINIVNNYYKAGPGTTNKTRVTEVTVANSSNSSGNSWCFGLASRYYINGNYVTAAEEGKRANFDWKGVYVNGDKYTVDGEVCFQDSDHYYGPNAPYKTYTKMVLTKVGQNGRTPIYDTTYVSFDVLPVKSDTELAPQGEVTTQSAETAYSKVLAYSGASLYRDAVDARFVSNTEAGTTSYTGSNGTKTAGIIDFVADDADSYTENTPGWGLTKSTLVDTDGDGMPDDFETANGLDPNDPSDATAYTIDDPAKGGKGWYTNIEVYCNSLVESIMKAGNADAVSAVDEYYPKVNVTNGIQQSFTDDAPVSVRYYLLDGTEVRNIDAVHGVLLRVETLKNGKHVARKVMR</sequence>
<dbReference type="Proteomes" id="UP000825483">
    <property type="component" value="Unassembled WGS sequence"/>
</dbReference>
<feature type="signal peptide" evidence="3">
    <location>
        <begin position="1"/>
        <end position="20"/>
    </location>
</feature>
<proteinExistence type="predicted"/>
<organism evidence="4 5">
    <name type="scientific">Prevotella lacticifex</name>
    <dbReference type="NCBI Taxonomy" id="2854755"/>
    <lineage>
        <taxon>Bacteria</taxon>
        <taxon>Pseudomonadati</taxon>
        <taxon>Bacteroidota</taxon>
        <taxon>Bacteroidia</taxon>
        <taxon>Bacteroidales</taxon>
        <taxon>Prevotellaceae</taxon>
        <taxon>Prevotella</taxon>
    </lineage>
</organism>
<dbReference type="GO" id="GO:0016829">
    <property type="term" value="F:lyase activity"/>
    <property type="evidence" value="ECO:0007669"/>
    <property type="project" value="UniProtKB-KW"/>
</dbReference>
<keyword evidence="4" id="KW-0456">Lyase</keyword>
<dbReference type="InterPro" id="IPR052063">
    <property type="entry name" value="Polysaccharide_Lyase_1"/>
</dbReference>
<keyword evidence="1" id="KW-0479">Metal-binding</keyword>
<name>A0A9R1CVL7_9BACT</name>
<dbReference type="PROSITE" id="PS51257">
    <property type="entry name" value="PROKAR_LIPOPROTEIN"/>
    <property type="match status" value="1"/>
</dbReference>
<dbReference type="InterPro" id="IPR011050">
    <property type="entry name" value="Pectin_lyase_fold/virulence"/>
</dbReference>
<evidence type="ECO:0000256" key="2">
    <source>
        <dbReference type="ARBA" id="ARBA00023180"/>
    </source>
</evidence>